<dbReference type="Proteomes" id="UP000766486">
    <property type="component" value="Unassembled WGS sequence"/>
</dbReference>
<evidence type="ECO:0000313" key="5">
    <source>
        <dbReference type="EMBL" id="VUC23859.1"/>
    </source>
</evidence>
<keyword evidence="6" id="KW-1185">Reference proteome</keyword>
<evidence type="ECO:0000256" key="3">
    <source>
        <dbReference type="RuleBase" id="RU000384"/>
    </source>
</evidence>
<dbReference type="PANTHER" id="PTHR43785:SF2">
    <property type="entry name" value="TYPE-1 GLUTAMINE SYNTHETASE 1"/>
    <property type="match status" value="1"/>
</dbReference>
<comment type="caution">
    <text evidence="5">The sequence shown here is derived from an EMBL/GenBank/DDBJ whole genome shotgun (WGS) entry which is preliminary data.</text>
</comment>
<evidence type="ECO:0000256" key="1">
    <source>
        <dbReference type="ARBA" id="ARBA00022598"/>
    </source>
</evidence>
<sequence length="438" mass="49893">MEPSRIWNTAKVENFLHKYDGRFEYVRLHWVDYSGVLRTRFISVGQCIQMAQGTEKYHLAQNSLITPISTAPKEFSPSDHHETWELLPDWPTLRPCGSKGNHATVMCYIDDKGRSFQKCPRTLLEGVIDKIACTYEAVFLLKFRIEFMLLDGSAEVHKPMDRLNGYSRTAGLRTDILEIMDEIHQALRTSNIRIDEFHIGLADQVELSLAPQAPLEAIDSLVLAQETIRTVCTRHNIRATMAPKPLLNGPFNGLYLHLSAENSRSNQPANLLAGILGSMGSLCAFGMANFDSYVRAVNGCAGEWIGFGTGNRDLPVRQVSIEHWEFRMLDSTANPYLFAYALLMAGQYGVVNGMQLEWKDCSSFPSLLDICQRADYGLTSRMPSSLQEALDHLREDSVMQFILPHSFLEWYISLKKKEVEEFAKMTDEQRRLRFLEYF</sequence>
<organism evidence="5 6">
    <name type="scientific">Bionectria ochroleuca</name>
    <name type="common">Gliocladium roseum</name>
    <dbReference type="NCBI Taxonomy" id="29856"/>
    <lineage>
        <taxon>Eukaryota</taxon>
        <taxon>Fungi</taxon>
        <taxon>Dikarya</taxon>
        <taxon>Ascomycota</taxon>
        <taxon>Pezizomycotina</taxon>
        <taxon>Sordariomycetes</taxon>
        <taxon>Hypocreomycetidae</taxon>
        <taxon>Hypocreales</taxon>
        <taxon>Bionectriaceae</taxon>
        <taxon>Clonostachys</taxon>
    </lineage>
</organism>
<reference evidence="5 6" key="1">
    <citation type="submission" date="2019-06" db="EMBL/GenBank/DDBJ databases">
        <authorList>
            <person name="Broberg M."/>
        </authorList>
    </citation>
    <scope>NUCLEOTIDE SEQUENCE [LARGE SCALE GENOMIC DNA]</scope>
</reference>
<dbReference type="Pfam" id="PF00120">
    <property type="entry name" value="Gln-synt_C"/>
    <property type="match status" value="1"/>
</dbReference>
<dbReference type="Gene3D" id="3.30.590.10">
    <property type="entry name" value="Glutamine synthetase/guanido kinase, catalytic domain"/>
    <property type="match status" value="1"/>
</dbReference>
<evidence type="ECO:0000259" key="4">
    <source>
        <dbReference type="PROSITE" id="PS51987"/>
    </source>
</evidence>
<dbReference type="SMART" id="SM01230">
    <property type="entry name" value="Gln-synt_C"/>
    <property type="match status" value="1"/>
</dbReference>
<comment type="similarity">
    <text evidence="2 3">Belongs to the glutamine synthetase family.</text>
</comment>
<name>A0ABY6TYL7_BIOOC</name>
<accession>A0ABY6TYL7</accession>
<gene>
    <name evidence="5" type="ORF">CLO192961_LOCUS128057</name>
</gene>
<dbReference type="EMBL" id="CABFNS010000712">
    <property type="protein sequence ID" value="VUC23859.1"/>
    <property type="molecule type" value="Genomic_DNA"/>
</dbReference>
<dbReference type="InterPro" id="IPR014746">
    <property type="entry name" value="Gln_synth/guanido_kin_cat_dom"/>
</dbReference>
<keyword evidence="1" id="KW-0436">Ligase</keyword>
<dbReference type="PANTHER" id="PTHR43785">
    <property type="entry name" value="GAMMA-GLUTAMYLPUTRESCINE SYNTHETASE"/>
    <property type="match status" value="1"/>
</dbReference>
<dbReference type="SUPFAM" id="SSF55931">
    <property type="entry name" value="Glutamine synthetase/guanido kinase"/>
    <property type="match status" value="1"/>
</dbReference>
<feature type="domain" description="GS catalytic" evidence="4">
    <location>
        <begin position="120"/>
        <end position="438"/>
    </location>
</feature>
<evidence type="ECO:0000313" key="6">
    <source>
        <dbReference type="Proteomes" id="UP000766486"/>
    </source>
</evidence>
<protein>
    <recommendedName>
        <fullName evidence="4">GS catalytic domain-containing protein</fullName>
    </recommendedName>
</protein>
<dbReference type="InterPro" id="IPR008146">
    <property type="entry name" value="Gln_synth_cat_dom"/>
</dbReference>
<proteinExistence type="inferred from homology"/>
<dbReference type="PROSITE" id="PS51987">
    <property type="entry name" value="GS_CATALYTIC"/>
    <property type="match status" value="1"/>
</dbReference>
<evidence type="ECO:0000256" key="2">
    <source>
        <dbReference type="PROSITE-ProRule" id="PRU01331"/>
    </source>
</evidence>